<feature type="non-terminal residue" evidence="2">
    <location>
        <position position="1"/>
    </location>
</feature>
<dbReference type="AlphaFoldDB" id="X1A6Y8"/>
<dbReference type="GO" id="GO:0003676">
    <property type="term" value="F:nucleic acid binding"/>
    <property type="evidence" value="ECO:0007669"/>
    <property type="project" value="InterPro"/>
</dbReference>
<reference evidence="2" key="1">
    <citation type="journal article" date="2014" name="Front. Microbiol.">
        <title>High frequency of phylogenetically diverse reductive dehalogenase-homologous genes in deep subseafloor sedimentary metagenomes.</title>
        <authorList>
            <person name="Kawai M."/>
            <person name="Futagami T."/>
            <person name="Toyoda A."/>
            <person name="Takaki Y."/>
            <person name="Nishi S."/>
            <person name="Hori S."/>
            <person name="Arai W."/>
            <person name="Tsubouchi T."/>
            <person name="Morono Y."/>
            <person name="Uchiyama I."/>
            <person name="Ito T."/>
            <person name="Fujiyama A."/>
            <person name="Inagaki F."/>
            <person name="Takami H."/>
        </authorList>
    </citation>
    <scope>NUCLEOTIDE SEQUENCE</scope>
    <source>
        <strain evidence="2">Expedition CK06-06</strain>
    </source>
</reference>
<dbReference type="GO" id="GO:0032259">
    <property type="term" value="P:methylation"/>
    <property type="evidence" value="ECO:0007669"/>
    <property type="project" value="InterPro"/>
</dbReference>
<comment type="caution">
    <text evidence="2">The sequence shown here is derived from an EMBL/GenBank/DDBJ whole genome shotgun (WGS) entry which is preliminary data.</text>
</comment>
<dbReference type="Pfam" id="PF07669">
    <property type="entry name" value="Eco57I"/>
    <property type="match status" value="1"/>
</dbReference>
<dbReference type="InterPro" id="IPR029063">
    <property type="entry name" value="SAM-dependent_MTases_sf"/>
</dbReference>
<dbReference type="EMBL" id="BART01012150">
    <property type="protein sequence ID" value="GAG77489.1"/>
    <property type="molecule type" value="Genomic_DNA"/>
</dbReference>
<dbReference type="GO" id="GO:0006304">
    <property type="term" value="P:DNA modification"/>
    <property type="evidence" value="ECO:0007669"/>
    <property type="project" value="InterPro"/>
</dbReference>
<organism evidence="2">
    <name type="scientific">marine sediment metagenome</name>
    <dbReference type="NCBI Taxonomy" id="412755"/>
    <lineage>
        <taxon>unclassified sequences</taxon>
        <taxon>metagenomes</taxon>
        <taxon>ecological metagenomes</taxon>
    </lineage>
</organism>
<dbReference type="SUPFAM" id="SSF53335">
    <property type="entry name" value="S-adenosyl-L-methionine-dependent methyltransferases"/>
    <property type="match status" value="1"/>
</dbReference>
<sequence length="279" mass="32957">PISIFISKINLLFLLKEEISEIKLNLYTLDFLFQPRSELKDQFDLVIGNPPWYTYRDVDSMDYQEKLKNLAEQLEIKPRPKNVLNLEVSTLFFFKANNYYMKNKAKIFFVITKGVITGSHASRFRNFKGFSNIKIWTFDKKIENIFNIDFICLYAKKGESREKSSLYEIPSCQYALKEENTDVSYFSKIDLKLKKVETLIPFSIEQKREKIYVKKLIPKDKFNDLLPLETSYYKTLFHKGADLNPRNLIFVKSTEVNDVLANINPDKEFLSELKFRGIR</sequence>
<accession>X1A6Y8</accession>
<feature type="domain" description="Type II methyltransferase M.TaqI-like" evidence="1">
    <location>
        <begin position="23"/>
        <end position="128"/>
    </location>
</feature>
<dbReference type="InterPro" id="IPR002052">
    <property type="entry name" value="DNA_methylase_N6_adenine_CS"/>
</dbReference>
<dbReference type="GO" id="GO:0008168">
    <property type="term" value="F:methyltransferase activity"/>
    <property type="evidence" value="ECO:0007669"/>
    <property type="project" value="InterPro"/>
</dbReference>
<dbReference type="PROSITE" id="PS00092">
    <property type="entry name" value="N6_MTASE"/>
    <property type="match status" value="1"/>
</dbReference>
<evidence type="ECO:0000313" key="2">
    <source>
        <dbReference type="EMBL" id="GAG77489.1"/>
    </source>
</evidence>
<name>X1A6Y8_9ZZZZ</name>
<protein>
    <recommendedName>
        <fullName evidence="1">Type II methyltransferase M.TaqI-like domain-containing protein</fullName>
    </recommendedName>
</protein>
<dbReference type="InterPro" id="IPR011639">
    <property type="entry name" value="MethylTrfase_TaqI-like_dom"/>
</dbReference>
<gene>
    <name evidence="2" type="ORF">S01H4_25516</name>
</gene>
<dbReference type="Gene3D" id="3.40.50.150">
    <property type="entry name" value="Vaccinia Virus protein VP39"/>
    <property type="match status" value="1"/>
</dbReference>
<evidence type="ECO:0000259" key="1">
    <source>
        <dbReference type="Pfam" id="PF07669"/>
    </source>
</evidence>
<proteinExistence type="predicted"/>